<proteinExistence type="predicted"/>
<accession>A0A261F6Q6</accession>
<sequence length="116" mass="13341">MRVHSYHTFLSMFYALDAAFEHKSTERLRLFLSEANPFLWQDEGSADPALYEDFSHAYSRHFGDQGATPEEARAFVRAYLDTQNSEYSWVDGNLVSAFDSVATAQLWEESLKEMAD</sequence>
<keyword evidence="2" id="KW-1185">Reference proteome</keyword>
<reference evidence="1 2" key="1">
    <citation type="journal article" date="2017" name="BMC Genomics">
        <title>Comparative genomic and phylogenomic analyses of the Bifidobacteriaceae family.</title>
        <authorList>
            <person name="Lugli G.A."/>
            <person name="Milani C."/>
            <person name="Turroni F."/>
            <person name="Duranti S."/>
            <person name="Mancabelli L."/>
            <person name="Mangifesta M."/>
            <person name="Ferrario C."/>
            <person name="Modesto M."/>
            <person name="Mattarelli P."/>
            <person name="Jiri K."/>
            <person name="van Sinderen D."/>
            <person name="Ventura M."/>
        </authorList>
    </citation>
    <scope>NUCLEOTIDE SEQUENCE [LARGE SCALE GENOMIC DNA]</scope>
    <source>
        <strain evidence="1 2">DSM 24762</strain>
    </source>
</reference>
<evidence type="ECO:0000313" key="1">
    <source>
        <dbReference type="EMBL" id="OZG54758.1"/>
    </source>
</evidence>
<protein>
    <submittedName>
        <fullName evidence="1">Uncharacterized protein</fullName>
    </submittedName>
</protein>
<name>A0A261F6Q6_9BIFI</name>
<gene>
    <name evidence="1" type="ORF">ALMA_0083</name>
</gene>
<dbReference type="AlphaFoldDB" id="A0A261F6Q6"/>
<dbReference type="RefSeq" id="WP_094725911.1">
    <property type="nucleotide sequence ID" value="NZ_JBHLWS010000010.1"/>
</dbReference>
<comment type="caution">
    <text evidence="1">The sequence shown here is derived from an EMBL/GenBank/DDBJ whole genome shotgun (WGS) entry which is preliminary data.</text>
</comment>
<dbReference type="Proteomes" id="UP000243657">
    <property type="component" value="Unassembled WGS sequence"/>
</dbReference>
<evidence type="ECO:0000313" key="2">
    <source>
        <dbReference type="Proteomes" id="UP000243657"/>
    </source>
</evidence>
<dbReference type="EMBL" id="MWWT01000001">
    <property type="protein sequence ID" value="OZG54758.1"/>
    <property type="molecule type" value="Genomic_DNA"/>
</dbReference>
<organism evidence="1 2">
    <name type="scientific">Alloscardovia macacae</name>
    <dbReference type="NCBI Taxonomy" id="1160091"/>
    <lineage>
        <taxon>Bacteria</taxon>
        <taxon>Bacillati</taxon>
        <taxon>Actinomycetota</taxon>
        <taxon>Actinomycetes</taxon>
        <taxon>Bifidobacteriales</taxon>
        <taxon>Bifidobacteriaceae</taxon>
        <taxon>Alloscardovia</taxon>
    </lineage>
</organism>